<dbReference type="AlphaFoldDB" id="A0A2W1B9I6"/>
<sequence>MLNNLYGAVCDNQYLLTAMPGMARRIPARRNLSDDKPEWENTSDNLTTYEQENKVSDILDTWRDPLTTKVQLGNPPDEQDDENFKGHNLSLL</sequence>
<evidence type="ECO:0000256" key="1">
    <source>
        <dbReference type="SAM" id="MobiDB-lite"/>
    </source>
</evidence>
<dbReference type="Proteomes" id="UP000249218">
    <property type="component" value="Unassembled WGS sequence"/>
</dbReference>
<gene>
    <name evidence="2" type="primary">HaOG213475</name>
    <name evidence="2" type="ORF">B5X24_HaOG213475</name>
</gene>
<reference evidence="2 3" key="1">
    <citation type="journal article" date="2017" name="BMC Biol.">
        <title>Genomic innovations, transcriptional plasticity and gene loss underlying the evolution and divergence of two highly polyphagous and invasive Helicoverpa pest species.</title>
        <authorList>
            <person name="Pearce S.L."/>
            <person name="Clarke D.F."/>
            <person name="East P.D."/>
            <person name="Elfekih S."/>
            <person name="Gordon K.H."/>
            <person name="Jermiin L.S."/>
            <person name="McGaughran A."/>
            <person name="Oakeshott J.G."/>
            <person name="Papanikolaou A."/>
            <person name="Perera O.P."/>
            <person name="Rane R.V."/>
            <person name="Richards S."/>
            <person name="Tay W.T."/>
            <person name="Walsh T.K."/>
            <person name="Anderson A."/>
            <person name="Anderson C.J."/>
            <person name="Asgari S."/>
            <person name="Board P.G."/>
            <person name="Bretschneider A."/>
            <person name="Campbell P.M."/>
            <person name="Chertemps T."/>
            <person name="Christeller J.T."/>
            <person name="Coppin C.W."/>
            <person name="Downes S.J."/>
            <person name="Duan G."/>
            <person name="Farnsworth C.A."/>
            <person name="Good R.T."/>
            <person name="Han L.B."/>
            <person name="Han Y.C."/>
            <person name="Hatje K."/>
            <person name="Horne I."/>
            <person name="Huang Y.P."/>
            <person name="Hughes D.S."/>
            <person name="Jacquin-Joly E."/>
            <person name="James W."/>
            <person name="Jhangiani S."/>
            <person name="Kollmar M."/>
            <person name="Kuwar S.S."/>
            <person name="Li S."/>
            <person name="Liu N.Y."/>
            <person name="Maibeche M.T."/>
            <person name="Miller J.R."/>
            <person name="Montagne N."/>
            <person name="Perry T."/>
            <person name="Qu J."/>
            <person name="Song S.V."/>
            <person name="Sutton G.G."/>
            <person name="Vogel H."/>
            <person name="Walenz B.P."/>
            <person name="Xu W."/>
            <person name="Zhang H.J."/>
            <person name="Zou Z."/>
            <person name="Batterham P."/>
            <person name="Edwards O.R."/>
            <person name="Feyereisen R."/>
            <person name="Gibbs R.A."/>
            <person name="Heckel D.G."/>
            <person name="McGrath A."/>
            <person name="Robin C."/>
            <person name="Scherer S.E."/>
            <person name="Worley K.C."/>
            <person name="Wu Y.D."/>
        </authorList>
    </citation>
    <scope>NUCLEOTIDE SEQUENCE [LARGE SCALE GENOMIC DNA]</scope>
    <source>
        <strain evidence="2">Harm_GR_Male_#8</strain>
        <tissue evidence="2">Whole organism</tissue>
    </source>
</reference>
<evidence type="ECO:0000313" key="2">
    <source>
        <dbReference type="EMBL" id="PZC71431.1"/>
    </source>
</evidence>
<name>A0A2W1B9I6_HELAM</name>
<dbReference type="OrthoDB" id="7247284at2759"/>
<proteinExistence type="predicted"/>
<dbReference type="EMBL" id="KZ150319">
    <property type="protein sequence ID" value="PZC71431.1"/>
    <property type="molecule type" value="Genomic_DNA"/>
</dbReference>
<organism evidence="2 3">
    <name type="scientific">Helicoverpa armigera</name>
    <name type="common">Cotton bollworm</name>
    <name type="synonym">Heliothis armigera</name>
    <dbReference type="NCBI Taxonomy" id="29058"/>
    <lineage>
        <taxon>Eukaryota</taxon>
        <taxon>Metazoa</taxon>
        <taxon>Ecdysozoa</taxon>
        <taxon>Arthropoda</taxon>
        <taxon>Hexapoda</taxon>
        <taxon>Insecta</taxon>
        <taxon>Pterygota</taxon>
        <taxon>Neoptera</taxon>
        <taxon>Endopterygota</taxon>
        <taxon>Lepidoptera</taxon>
        <taxon>Glossata</taxon>
        <taxon>Ditrysia</taxon>
        <taxon>Noctuoidea</taxon>
        <taxon>Noctuidae</taxon>
        <taxon>Heliothinae</taxon>
        <taxon>Helicoverpa</taxon>
    </lineage>
</organism>
<keyword evidence="3" id="KW-1185">Reference proteome</keyword>
<feature type="region of interest" description="Disordered" evidence="1">
    <location>
        <begin position="67"/>
        <end position="92"/>
    </location>
</feature>
<protein>
    <submittedName>
        <fullName evidence="2">Uncharacterized protein</fullName>
    </submittedName>
</protein>
<evidence type="ECO:0000313" key="3">
    <source>
        <dbReference type="Proteomes" id="UP000249218"/>
    </source>
</evidence>
<accession>A0A2W1B9I6</accession>